<dbReference type="Gene3D" id="3.30.930.10">
    <property type="entry name" value="Bira Bifunctional Protein, Domain 2"/>
    <property type="match status" value="1"/>
</dbReference>
<dbReference type="GO" id="GO:0004820">
    <property type="term" value="F:glycine-tRNA ligase activity"/>
    <property type="evidence" value="ECO:0007669"/>
    <property type="project" value="TreeGrafter"/>
</dbReference>
<evidence type="ECO:0000313" key="2">
    <source>
        <dbReference type="Proteomes" id="UP001302321"/>
    </source>
</evidence>
<dbReference type="GO" id="GO:0005739">
    <property type="term" value="C:mitochondrion"/>
    <property type="evidence" value="ECO:0007669"/>
    <property type="project" value="TreeGrafter"/>
</dbReference>
<keyword evidence="2" id="KW-1185">Reference proteome</keyword>
<organism evidence="1 2">
    <name type="scientific">Triangularia setosa</name>
    <dbReference type="NCBI Taxonomy" id="2587417"/>
    <lineage>
        <taxon>Eukaryota</taxon>
        <taxon>Fungi</taxon>
        <taxon>Dikarya</taxon>
        <taxon>Ascomycota</taxon>
        <taxon>Pezizomycotina</taxon>
        <taxon>Sordariomycetes</taxon>
        <taxon>Sordariomycetidae</taxon>
        <taxon>Sordariales</taxon>
        <taxon>Podosporaceae</taxon>
        <taxon>Triangularia</taxon>
    </lineage>
</organism>
<evidence type="ECO:0008006" key="3">
    <source>
        <dbReference type="Google" id="ProtNLM"/>
    </source>
</evidence>
<dbReference type="Proteomes" id="UP001302321">
    <property type="component" value="Unassembled WGS sequence"/>
</dbReference>
<dbReference type="InterPro" id="IPR045864">
    <property type="entry name" value="aa-tRNA-synth_II/BPL/LPL"/>
</dbReference>
<reference evidence="1" key="1">
    <citation type="journal article" date="2023" name="Mol. Phylogenet. Evol.">
        <title>Genome-scale phylogeny and comparative genomics of the fungal order Sordariales.</title>
        <authorList>
            <person name="Hensen N."/>
            <person name="Bonometti L."/>
            <person name="Westerberg I."/>
            <person name="Brannstrom I.O."/>
            <person name="Guillou S."/>
            <person name="Cros-Aarteil S."/>
            <person name="Calhoun S."/>
            <person name="Haridas S."/>
            <person name="Kuo A."/>
            <person name="Mondo S."/>
            <person name="Pangilinan J."/>
            <person name="Riley R."/>
            <person name="LaButti K."/>
            <person name="Andreopoulos B."/>
            <person name="Lipzen A."/>
            <person name="Chen C."/>
            <person name="Yan M."/>
            <person name="Daum C."/>
            <person name="Ng V."/>
            <person name="Clum A."/>
            <person name="Steindorff A."/>
            <person name="Ohm R.A."/>
            <person name="Martin F."/>
            <person name="Silar P."/>
            <person name="Natvig D.O."/>
            <person name="Lalanne C."/>
            <person name="Gautier V."/>
            <person name="Ament-Velasquez S.L."/>
            <person name="Kruys A."/>
            <person name="Hutchinson M.I."/>
            <person name="Powell A.J."/>
            <person name="Barry K."/>
            <person name="Miller A.N."/>
            <person name="Grigoriev I.V."/>
            <person name="Debuchy R."/>
            <person name="Gladieux P."/>
            <person name="Hiltunen Thoren M."/>
            <person name="Johannesson H."/>
        </authorList>
    </citation>
    <scope>NUCLEOTIDE SEQUENCE</scope>
    <source>
        <strain evidence="1">CBS 892.96</strain>
    </source>
</reference>
<name>A0AAN6WDH8_9PEZI</name>
<dbReference type="EMBL" id="MU866110">
    <property type="protein sequence ID" value="KAK4179759.1"/>
    <property type="molecule type" value="Genomic_DNA"/>
</dbReference>
<dbReference type="Gene3D" id="3.30.40.230">
    <property type="match status" value="1"/>
</dbReference>
<reference evidence="1" key="2">
    <citation type="submission" date="2023-05" db="EMBL/GenBank/DDBJ databases">
        <authorList>
            <consortium name="Lawrence Berkeley National Laboratory"/>
            <person name="Steindorff A."/>
            <person name="Hensen N."/>
            <person name="Bonometti L."/>
            <person name="Westerberg I."/>
            <person name="Brannstrom I.O."/>
            <person name="Guillou S."/>
            <person name="Cros-Aarteil S."/>
            <person name="Calhoun S."/>
            <person name="Haridas S."/>
            <person name="Kuo A."/>
            <person name="Mondo S."/>
            <person name="Pangilinan J."/>
            <person name="Riley R."/>
            <person name="Labutti K."/>
            <person name="Andreopoulos B."/>
            <person name="Lipzen A."/>
            <person name="Chen C."/>
            <person name="Yanf M."/>
            <person name="Daum C."/>
            <person name="Ng V."/>
            <person name="Clum A."/>
            <person name="Ohm R."/>
            <person name="Martin F."/>
            <person name="Silar P."/>
            <person name="Natvig D."/>
            <person name="Lalanne C."/>
            <person name="Gautier V."/>
            <person name="Ament-Velasquez S.L."/>
            <person name="Kruys A."/>
            <person name="Hutchinson M.I."/>
            <person name="Powell A.J."/>
            <person name="Barry K."/>
            <person name="Miller A.N."/>
            <person name="Grigoriev I.V."/>
            <person name="Debuchy R."/>
            <person name="Gladieux P."/>
            <person name="Thoren M.H."/>
            <person name="Johannesson H."/>
        </authorList>
    </citation>
    <scope>NUCLEOTIDE SEQUENCE</scope>
    <source>
        <strain evidence="1">CBS 892.96</strain>
    </source>
</reference>
<dbReference type="PANTHER" id="PTHR10745">
    <property type="entry name" value="GLYCYL-TRNA SYNTHETASE/DNA POLYMERASE SUBUNIT GAMMA-2"/>
    <property type="match status" value="1"/>
</dbReference>
<gene>
    <name evidence="1" type="ORF">QBC36DRAFT_307909</name>
</gene>
<dbReference type="SUPFAM" id="SSF55681">
    <property type="entry name" value="Class II aaRS and biotin synthetases"/>
    <property type="match status" value="1"/>
</dbReference>
<accession>A0AAN6WDH8</accession>
<dbReference type="AlphaFoldDB" id="A0AAN6WDH8"/>
<proteinExistence type="predicted"/>
<evidence type="ECO:0000313" key="1">
    <source>
        <dbReference type="EMBL" id="KAK4179759.1"/>
    </source>
</evidence>
<sequence>MLQSHPTCQTTLGLASTYLKHGSHDDPKDGTFDQPLFESVMKRRFFFTESFEINRLSANFKGDNRGLFDYGPPGCALQVNIVDVWRKHFVMEKNMLELDCTVITPELALKTSGHVDKFADWMCKDPARG</sequence>
<dbReference type="InterPro" id="IPR027031">
    <property type="entry name" value="Gly-tRNA_synthase/POLG2"/>
</dbReference>
<dbReference type="PANTHER" id="PTHR10745:SF0">
    <property type="entry name" value="GLYCINE--TRNA LIGASE"/>
    <property type="match status" value="1"/>
</dbReference>
<comment type="caution">
    <text evidence="1">The sequence shown here is derived from an EMBL/GenBank/DDBJ whole genome shotgun (WGS) entry which is preliminary data.</text>
</comment>
<dbReference type="GO" id="GO:0070150">
    <property type="term" value="P:mitochondrial glycyl-tRNA aminoacylation"/>
    <property type="evidence" value="ECO:0007669"/>
    <property type="project" value="TreeGrafter"/>
</dbReference>
<protein>
    <recommendedName>
        <fullName evidence="3">Glycine--tRNA ligase</fullName>
    </recommendedName>
</protein>